<dbReference type="Proteomes" id="UP001062846">
    <property type="component" value="Chromosome 8"/>
</dbReference>
<evidence type="ECO:0000313" key="2">
    <source>
        <dbReference type="Proteomes" id="UP001062846"/>
    </source>
</evidence>
<accession>A0ACC0MJS1</accession>
<reference evidence="1" key="1">
    <citation type="submission" date="2022-02" db="EMBL/GenBank/DDBJ databases">
        <title>Plant Genome Project.</title>
        <authorList>
            <person name="Zhang R.-G."/>
        </authorList>
    </citation>
    <scope>NUCLEOTIDE SEQUENCE</scope>
    <source>
        <strain evidence="1">AT1</strain>
    </source>
</reference>
<evidence type="ECO:0000313" key="1">
    <source>
        <dbReference type="EMBL" id="KAI8540819.1"/>
    </source>
</evidence>
<keyword evidence="2" id="KW-1185">Reference proteome</keyword>
<sequence length="172" mass="19164">MSTETSERKPHAVCVPFPAQGHVTPMMKLAQLLHSRGFFITYVNTEFNHKRWVRSRGPEYVEGYTGFQFKTIPDGLPPSDRDATQDPPALCASLRTNCLGPFRDLLTELNSSVRTPLVSYVVSDGMMGFGREAAEELGIPEVQFWTASTCGLMGYLQYPELIEKGIVPFKGT</sequence>
<organism evidence="1 2">
    <name type="scientific">Rhododendron molle</name>
    <name type="common">Chinese azalea</name>
    <name type="synonym">Azalea mollis</name>
    <dbReference type="NCBI Taxonomy" id="49168"/>
    <lineage>
        <taxon>Eukaryota</taxon>
        <taxon>Viridiplantae</taxon>
        <taxon>Streptophyta</taxon>
        <taxon>Embryophyta</taxon>
        <taxon>Tracheophyta</taxon>
        <taxon>Spermatophyta</taxon>
        <taxon>Magnoliopsida</taxon>
        <taxon>eudicotyledons</taxon>
        <taxon>Gunneridae</taxon>
        <taxon>Pentapetalae</taxon>
        <taxon>asterids</taxon>
        <taxon>Ericales</taxon>
        <taxon>Ericaceae</taxon>
        <taxon>Ericoideae</taxon>
        <taxon>Rhodoreae</taxon>
        <taxon>Rhododendron</taxon>
    </lineage>
</organism>
<protein>
    <submittedName>
        <fullName evidence="1">Uncharacterized protein</fullName>
    </submittedName>
</protein>
<dbReference type="EMBL" id="CM046395">
    <property type="protein sequence ID" value="KAI8540819.1"/>
    <property type="molecule type" value="Genomic_DNA"/>
</dbReference>
<proteinExistence type="predicted"/>
<gene>
    <name evidence="1" type="ORF">RHMOL_Rhmol08G0014500</name>
</gene>
<name>A0ACC0MJS1_RHOML</name>
<comment type="caution">
    <text evidence="1">The sequence shown here is derived from an EMBL/GenBank/DDBJ whole genome shotgun (WGS) entry which is preliminary data.</text>
</comment>